<evidence type="ECO:0000313" key="2">
    <source>
        <dbReference type="Proteomes" id="UP000218690"/>
    </source>
</evidence>
<dbReference type="EMBL" id="NWBP01000010">
    <property type="protein sequence ID" value="PCC83669.1"/>
    <property type="molecule type" value="Genomic_DNA"/>
</dbReference>
<reference evidence="1 2" key="1">
    <citation type="submission" date="2017-09" db="EMBL/GenBank/DDBJ databases">
        <title>Draft Genome Sequence of Corynebacterium accolens AH4003.</title>
        <authorList>
            <person name="Chen Y."/>
            <person name="Oosthuysen W.F."/>
            <person name="Kelley S."/>
            <person name="Horswill A."/>
        </authorList>
    </citation>
    <scope>NUCLEOTIDE SEQUENCE [LARGE SCALE GENOMIC DNA]</scope>
    <source>
        <strain evidence="1 2">AH4003</strain>
    </source>
</reference>
<dbReference type="AlphaFoldDB" id="A0A2A4AMG8"/>
<dbReference type="Proteomes" id="UP000218690">
    <property type="component" value="Unassembled WGS sequence"/>
</dbReference>
<protein>
    <submittedName>
        <fullName evidence="1">Uncharacterized protein</fullName>
    </submittedName>
</protein>
<name>A0A2A4AMG8_9CORY</name>
<proteinExistence type="predicted"/>
<accession>A0A2A4AMG8</accession>
<organism evidence="1 2">
    <name type="scientific">Corynebacterium accolens</name>
    <dbReference type="NCBI Taxonomy" id="38284"/>
    <lineage>
        <taxon>Bacteria</taxon>
        <taxon>Bacillati</taxon>
        <taxon>Actinomycetota</taxon>
        <taxon>Actinomycetes</taxon>
        <taxon>Mycobacteriales</taxon>
        <taxon>Corynebacteriaceae</taxon>
        <taxon>Corynebacterium</taxon>
    </lineage>
</organism>
<evidence type="ECO:0000313" key="1">
    <source>
        <dbReference type="EMBL" id="PCC83669.1"/>
    </source>
</evidence>
<gene>
    <name evidence="1" type="ORF">COM45_02650</name>
</gene>
<sequence>MSNLSQLLKEPTRTSVVTALVSLVDNTVSEQSGITGMAIKGAVAAAKKVDADIVSKGINRALPDLLGEMESYWQEFETSPQENFGTYLAGNDKEVADSILGVADRNADQVNNPALVKTYNSLRSKIAKIIEPQIPELARILQKHM</sequence>
<dbReference type="Pfam" id="PF21893">
    <property type="entry name" value="DUF6918"/>
    <property type="match status" value="1"/>
</dbReference>
<dbReference type="InterPro" id="IPR054211">
    <property type="entry name" value="DUF6918"/>
</dbReference>
<comment type="caution">
    <text evidence="1">The sequence shown here is derived from an EMBL/GenBank/DDBJ whole genome shotgun (WGS) entry which is preliminary data.</text>
</comment>